<dbReference type="InterPro" id="IPR008969">
    <property type="entry name" value="CarboxyPept-like_regulatory"/>
</dbReference>
<dbReference type="SUPFAM" id="SSF49464">
    <property type="entry name" value="Carboxypeptidase regulatory domain-like"/>
    <property type="match status" value="1"/>
</dbReference>
<gene>
    <name evidence="1" type="ORF">GV828_11250</name>
</gene>
<protein>
    <submittedName>
        <fullName evidence="1">Carboxypeptidase-like regulatory domain-containing protein</fullName>
    </submittedName>
</protein>
<name>A0ABW9ZAR1_9FLAO</name>
<proteinExistence type="predicted"/>
<accession>A0ABW9ZAR1</accession>
<keyword evidence="2" id="KW-1185">Reference proteome</keyword>
<evidence type="ECO:0000313" key="2">
    <source>
        <dbReference type="Proteomes" id="UP000798602"/>
    </source>
</evidence>
<dbReference type="Gene3D" id="2.60.40.1120">
    <property type="entry name" value="Carboxypeptidase-like, regulatory domain"/>
    <property type="match status" value="1"/>
</dbReference>
<dbReference type="Proteomes" id="UP000798602">
    <property type="component" value="Unassembled WGS sequence"/>
</dbReference>
<sequence length="290" mass="33010">MKTTTIILFLLQFSLCQSQIRGTVVDEFNQPIPYVNIYVEDENIGTNSEENGTFMISVQENKNLVFSALGFQTKIVPSAEAKTVMLQAEAVNIGEVLITNRKNSREQEIGGYRKALAQTYDNGPKRDAKFFAYEENYSKTRWIKSATIITDNKIEGATLRLQLFAVDENGFPGEELLDKNYIITLKKGVHRTEADLTDYHLEMPKNGVFVMFEKLLIEKNKLETVIKDANRGTEKTKIHYQPFVLYNAVEKDFLFSFTGGKWIKQTPEELNPNAKSKTVLEPSVTLKLTN</sequence>
<dbReference type="Pfam" id="PF13715">
    <property type="entry name" value="CarbopepD_reg_2"/>
    <property type="match status" value="1"/>
</dbReference>
<dbReference type="EMBL" id="JAABLM010000014">
    <property type="protein sequence ID" value="NBL65776.1"/>
    <property type="molecule type" value="Genomic_DNA"/>
</dbReference>
<comment type="caution">
    <text evidence="1">The sequence shown here is derived from an EMBL/GenBank/DDBJ whole genome shotgun (WGS) entry which is preliminary data.</text>
</comment>
<evidence type="ECO:0000313" key="1">
    <source>
        <dbReference type="EMBL" id="NBL65776.1"/>
    </source>
</evidence>
<organism evidence="1 2">
    <name type="scientific">Flavobacterium ichthyis</name>
    <dbReference type="NCBI Taxonomy" id="2698827"/>
    <lineage>
        <taxon>Bacteria</taxon>
        <taxon>Pseudomonadati</taxon>
        <taxon>Bacteroidota</taxon>
        <taxon>Flavobacteriia</taxon>
        <taxon>Flavobacteriales</taxon>
        <taxon>Flavobacteriaceae</taxon>
        <taxon>Flavobacterium</taxon>
    </lineage>
</organism>
<dbReference type="RefSeq" id="WP_166537599.1">
    <property type="nucleotide sequence ID" value="NZ_JAABLM010000014.1"/>
</dbReference>
<reference evidence="2" key="1">
    <citation type="submission" date="2020-01" db="EMBL/GenBank/DDBJ databases">
        <title>Sphingomonas sp. strain CSW-10.</title>
        <authorList>
            <person name="Chen W.-M."/>
        </authorList>
    </citation>
    <scope>NUCLEOTIDE SEQUENCE [LARGE SCALE GENOMIC DNA]</scope>
    <source>
        <strain evidence="2">NST-5</strain>
    </source>
</reference>